<accession>A0ABT6NY07</accession>
<feature type="compositionally biased region" description="Low complexity" evidence="5">
    <location>
        <begin position="438"/>
        <end position="475"/>
    </location>
</feature>
<dbReference type="InterPro" id="IPR008271">
    <property type="entry name" value="Ser/Thr_kinase_AS"/>
</dbReference>
<dbReference type="PANTHER" id="PTHR43289">
    <property type="entry name" value="MITOGEN-ACTIVATED PROTEIN KINASE KINASE KINASE 20-RELATED"/>
    <property type="match status" value="1"/>
</dbReference>
<dbReference type="Proteomes" id="UP001160301">
    <property type="component" value="Unassembled WGS sequence"/>
</dbReference>
<proteinExistence type="predicted"/>
<dbReference type="PANTHER" id="PTHR43289:SF6">
    <property type="entry name" value="SERINE_THREONINE-PROTEIN KINASE NEKL-3"/>
    <property type="match status" value="1"/>
</dbReference>
<gene>
    <name evidence="8" type="ORF">QHF89_27105</name>
</gene>
<comment type="caution">
    <text evidence="8">The sequence shown here is derived from an EMBL/GenBank/DDBJ whole genome shotgun (WGS) entry which is preliminary data.</text>
</comment>
<feature type="region of interest" description="Disordered" evidence="5">
    <location>
        <begin position="340"/>
        <end position="368"/>
    </location>
</feature>
<evidence type="ECO:0000256" key="1">
    <source>
        <dbReference type="ARBA" id="ARBA00022679"/>
    </source>
</evidence>
<keyword evidence="1" id="KW-0808">Transferase</keyword>
<feature type="region of interest" description="Disordered" evidence="5">
    <location>
        <begin position="438"/>
        <end position="494"/>
    </location>
</feature>
<sequence>MEVAADLAVGTVFASRYRIVRRIAAGGMGAVFEVLHLETERRRALKVMHAHLFQSEELRERFKREAKVAAHVESEFIVDVFDAGVDEATGMPFLVMELLRGEELGERLKRVGKLSEDEALLYLHQTARALDKTHRASIVHRDLKPANVFLTERDEDTPRVKILDFGIAKVVAEGATTGGATQSLGTPFYMAPEQYNPSARLTGAADIYALGMMAYTLLVGAPYWSEEARGGNVYALIAVAIGGPREPASMRAARRGVALPPAFDAWFAKVTALDPAQRYPTATAAVQALAEVLGAAAPARGVALSVSGEFHAPTGMQATIPLRAAASGIPVVGPPMPVASKSDAGPAPMLPDATAPGAAATNPTPTKAPPVWPLVAGGVGLLAVAMVILVSFVVRTTTAEEQAPAAATMPAPAMPPVLDQAPQVLSASAPALAVDAPVAPTSAPTTAPSTTTSAAAPAATDSSAAAKPATSTKPTVRPTAPTTQSTSRKKHAWN</sequence>
<evidence type="ECO:0000256" key="2">
    <source>
        <dbReference type="ARBA" id="ARBA00022741"/>
    </source>
</evidence>
<dbReference type="CDD" id="cd14014">
    <property type="entry name" value="STKc_PknB_like"/>
    <property type="match status" value="1"/>
</dbReference>
<dbReference type="InterPro" id="IPR000719">
    <property type="entry name" value="Prot_kinase_dom"/>
</dbReference>
<evidence type="ECO:0000256" key="5">
    <source>
        <dbReference type="SAM" id="MobiDB-lite"/>
    </source>
</evidence>
<dbReference type="Pfam" id="PF00069">
    <property type="entry name" value="Pkinase"/>
    <property type="match status" value="1"/>
</dbReference>
<dbReference type="Gene3D" id="1.10.510.10">
    <property type="entry name" value="Transferase(Phosphotransferase) domain 1"/>
    <property type="match status" value="1"/>
</dbReference>
<keyword evidence="6" id="KW-1133">Transmembrane helix</keyword>
<dbReference type="SUPFAM" id="SSF56112">
    <property type="entry name" value="Protein kinase-like (PK-like)"/>
    <property type="match status" value="1"/>
</dbReference>
<keyword evidence="3 8" id="KW-0418">Kinase</keyword>
<evidence type="ECO:0000313" key="9">
    <source>
        <dbReference type="Proteomes" id="UP001160301"/>
    </source>
</evidence>
<feature type="domain" description="Protein kinase" evidence="7">
    <location>
        <begin position="17"/>
        <end position="293"/>
    </location>
</feature>
<keyword evidence="2" id="KW-0547">Nucleotide-binding</keyword>
<evidence type="ECO:0000313" key="8">
    <source>
        <dbReference type="EMBL" id="MDI1433194.1"/>
    </source>
</evidence>
<dbReference type="RefSeq" id="WP_284720983.1">
    <property type="nucleotide sequence ID" value="NZ_JARZHI010000027.1"/>
</dbReference>
<dbReference type="InterPro" id="IPR011009">
    <property type="entry name" value="Kinase-like_dom_sf"/>
</dbReference>
<reference evidence="8 9" key="1">
    <citation type="submission" date="2023-04" db="EMBL/GenBank/DDBJ databases">
        <title>The genome sequence of Polyangium sorediatum DSM14670.</title>
        <authorList>
            <person name="Zhang X."/>
        </authorList>
    </citation>
    <scope>NUCLEOTIDE SEQUENCE [LARGE SCALE GENOMIC DNA]</scope>
    <source>
        <strain evidence="8 9">DSM 14670</strain>
    </source>
</reference>
<dbReference type="PROSITE" id="PS50011">
    <property type="entry name" value="PROTEIN_KINASE_DOM"/>
    <property type="match status" value="1"/>
</dbReference>
<dbReference type="SMART" id="SM00220">
    <property type="entry name" value="S_TKc"/>
    <property type="match status" value="1"/>
</dbReference>
<evidence type="ECO:0000256" key="4">
    <source>
        <dbReference type="ARBA" id="ARBA00022840"/>
    </source>
</evidence>
<feature type="compositionally biased region" description="Low complexity" evidence="5">
    <location>
        <begin position="351"/>
        <end position="365"/>
    </location>
</feature>
<evidence type="ECO:0000256" key="6">
    <source>
        <dbReference type="SAM" id="Phobius"/>
    </source>
</evidence>
<dbReference type="PROSITE" id="PS00108">
    <property type="entry name" value="PROTEIN_KINASE_ST"/>
    <property type="match status" value="1"/>
</dbReference>
<dbReference type="EMBL" id="JARZHI010000027">
    <property type="protein sequence ID" value="MDI1433194.1"/>
    <property type="molecule type" value="Genomic_DNA"/>
</dbReference>
<keyword evidence="6" id="KW-0812">Transmembrane</keyword>
<keyword evidence="6" id="KW-0472">Membrane</keyword>
<dbReference type="GO" id="GO:0016301">
    <property type="term" value="F:kinase activity"/>
    <property type="evidence" value="ECO:0007669"/>
    <property type="project" value="UniProtKB-KW"/>
</dbReference>
<evidence type="ECO:0000259" key="7">
    <source>
        <dbReference type="PROSITE" id="PS50011"/>
    </source>
</evidence>
<feature type="transmembrane region" description="Helical" evidence="6">
    <location>
        <begin position="371"/>
        <end position="394"/>
    </location>
</feature>
<keyword evidence="9" id="KW-1185">Reference proteome</keyword>
<dbReference type="Gene3D" id="3.30.200.20">
    <property type="entry name" value="Phosphorylase Kinase, domain 1"/>
    <property type="match status" value="1"/>
</dbReference>
<keyword evidence="4" id="KW-0067">ATP-binding</keyword>
<evidence type="ECO:0000256" key="3">
    <source>
        <dbReference type="ARBA" id="ARBA00022777"/>
    </source>
</evidence>
<name>A0ABT6NY07_9BACT</name>
<organism evidence="8 9">
    <name type="scientific">Polyangium sorediatum</name>
    <dbReference type="NCBI Taxonomy" id="889274"/>
    <lineage>
        <taxon>Bacteria</taxon>
        <taxon>Pseudomonadati</taxon>
        <taxon>Myxococcota</taxon>
        <taxon>Polyangia</taxon>
        <taxon>Polyangiales</taxon>
        <taxon>Polyangiaceae</taxon>
        <taxon>Polyangium</taxon>
    </lineage>
</organism>
<protein>
    <submittedName>
        <fullName evidence="8">Protein kinase</fullName>
    </submittedName>
</protein>